<comment type="caution">
    <text evidence="4">The sequence shown here is derived from an EMBL/GenBank/DDBJ whole genome shotgun (WGS) entry which is preliminary data.</text>
</comment>
<name>A0A9W6KPW3_9ACTN</name>
<evidence type="ECO:0000313" key="5">
    <source>
        <dbReference type="Proteomes" id="UP001143480"/>
    </source>
</evidence>
<dbReference type="PROSITE" id="PS51186">
    <property type="entry name" value="GNAT"/>
    <property type="match status" value="1"/>
</dbReference>
<dbReference type="AlphaFoldDB" id="A0A9W6KPW3"/>
<dbReference type="SUPFAM" id="SSF55729">
    <property type="entry name" value="Acyl-CoA N-acyltransferases (Nat)"/>
    <property type="match status" value="1"/>
</dbReference>
<dbReference type="RefSeq" id="WP_271189644.1">
    <property type="nucleotide sequence ID" value="NZ_BAAAXA010000001.1"/>
</dbReference>
<dbReference type="InterPro" id="IPR000182">
    <property type="entry name" value="GNAT_dom"/>
</dbReference>
<evidence type="ECO:0000313" key="4">
    <source>
        <dbReference type="EMBL" id="GLL04281.1"/>
    </source>
</evidence>
<keyword evidence="1" id="KW-0808">Transferase</keyword>
<dbReference type="InterPro" id="IPR050832">
    <property type="entry name" value="Bact_Acetyltransf"/>
</dbReference>
<evidence type="ECO:0000259" key="3">
    <source>
        <dbReference type="PROSITE" id="PS51186"/>
    </source>
</evidence>
<reference evidence="4" key="2">
    <citation type="submission" date="2023-01" db="EMBL/GenBank/DDBJ databases">
        <authorList>
            <person name="Sun Q."/>
            <person name="Evtushenko L."/>
        </authorList>
    </citation>
    <scope>NUCLEOTIDE SEQUENCE</scope>
    <source>
        <strain evidence="4">VKM Ac-1321</strain>
    </source>
</reference>
<dbReference type="GO" id="GO:0016747">
    <property type="term" value="F:acyltransferase activity, transferring groups other than amino-acyl groups"/>
    <property type="evidence" value="ECO:0007669"/>
    <property type="project" value="InterPro"/>
</dbReference>
<evidence type="ECO:0000256" key="2">
    <source>
        <dbReference type="ARBA" id="ARBA00023315"/>
    </source>
</evidence>
<dbReference type="Gene3D" id="3.40.630.30">
    <property type="match status" value="1"/>
</dbReference>
<organism evidence="4 5">
    <name type="scientific">Dactylosporangium matsuzakiense</name>
    <dbReference type="NCBI Taxonomy" id="53360"/>
    <lineage>
        <taxon>Bacteria</taxon>
        <taxon>Bacillati</taxon>
        <taxon>Actinomycetota</taxon>
        <taxon>Actinomycetes</taxon>
        <taxon>Micromonosporales</taxon>
        <taxon>Micromonosporaceae</taxon>
        <taxon>Dactylosporangium</taxon>
    </lineage>
</organism>
<gene>
    <name evidence="4" type="ORF">GCM10017581_060280</name>
</gene>
<dbReference type="CDD" id="cd04301">
    <property type="entry name" value="NAT_SF"/>
    <property type="match status" value="1"/>
</dbReference>
<dbReference type="PANTHER" id="PTHR43877">
    <property type="entry name" value="AMINOALKYLPHOSPHONATE N-ACETYLTRANSFERASE-RELATED-RELATED"/>
    <property type="match status" value="1"/>
</dbReference>
<keyword evidence="2" id="KW-0012">Acyltransferase</keyword>
<dbReference type="Proteomes" id="UP001143480">
    <property type="component" value="Unassembled WGS sequence"/>
</dbReference>
<evidence type="ECO:0000256" key="1">
    <source>
        <dbReference type="ARBA" id="ARBA00022679"/>
    </source>
</evidence>
<dbReference type="EMBL" id="BSFP01000043">
    <property type="protein sequence ID" value="GLL04281.1"/>
    <property type="molecule type" value="Genomic_DNA"/>
</dbReference>
<dbReference type="InterPro" id="IPR016181">
    <property type="entry name" value="Acyl_CoA_acyltransferase"/>
</dbReference>
<proteinExistence type="predicted"/>
<accession>A0A9W6KPW3</accession>
<reference evidence="4" key="1">
    <citation type="journal article" date="2014" name="Int. J. Syst. Evol. Microbiol.">
        <title>Complete genome sequence of Corynebacterium casei LMG S-19264T (=DSM 44701T), isolated from a smear-ripened cheese.</title>
        <authorList>
            <consortium name="US DOE Joint Genome Institute (JGI-PGF)"/>
            <person name="Walter F."/>
            <person name="Albersmeier A."/>
            <person name="Kalinowski J."/>
            <person name="Ruckert C."/>
        </authorList>
    </citation>
    <scope>NUCLEOTIDE SEQUENCE</scope>
    <source>
        <strain evidence="4">VKM Ac-1321</strain>
    </source>
</reference>
<feature type="domain" description="N-acetyltransferase" evidence="3">
    <location>
        <begin position="4"/>
        <end position="151"/>
    </location>
</feature>
<dbReference type="Pfam" id="PF00583">
    <property type="entry name" value="Acetyltransf_1"/>
    <property type="match status" value="1"/>
</dbReference>
<sequence>MPETLIRPAREADLAALERRLPTGRNRYHDARYARQIAGRGTYLLAFVGGEPVGHASLLWDGGHAEPVRARFPGCPEINALAVATAWQSQGIGTALIRAAETLATQRGCRQIGLGVDDGNPRAAALYLRLGYRETDLHYMDFYHYTDETGRHEVADPCRFLIKQLA</sequence>
<protein>
    <recommendedName>
        <fullName evidence="3">N-acetyltransferase domain-containing protein</fullName>
    </recommendedName>
</protein>
<keyword evidence="5" id="KW-1185">Reference proteome</keyword>